<dbReference type="Proteomes" id="UP000477980">
    <property type="component" value="Unassembled WGS sequence"/>
</dbReference>
<evidence type="ECO:0000313" key="2">
    <source>
        <dbReference type="Proteomes" id="UP000477980"/>
    </source>
</evidence>
<accession>A0A6G1VL35</accession>
<dbReference type="EMBL" id="VZAH01000077">
    <property type="protein sequence ID" value="MQP14149.1"/>
    <property type="molecule type" value="Genomic_DNA"/>
</dbReference>
<dbReference type="AlphaFoldDB" id="A0A6G1VL35"/>
<name>A0A6G1VL35_9BACT</name>
<evidence type="ECO:0000313" key="1">
    <source>
        <dbReference type="EMBL" id="MQP14149.1"/>
    </source>
</evidence>
<comment type="caution">
    <text evidence="1">The sequence shown here is derived from an EMBL/GenBank/DDBJ whole genome shotgun (WGS) entry which is preliminary data.</text>
</comment>
<dbReference type="RefSeq" id="WP_153091525.1">
    <property type="nucleotide sequence ID" value="NZ_VZAH01000077.1"/>
</dbReference>
<reference evidence="1 2" key="1">
    <citation type="submission" date="2019-09" db="EMBL/GenBank/DDBJ databases">
        <title>Distinct polysaccharide growth profiles of human intestinal Prevotella copri isolates.</title>
        <authorList>
            <person name="Fehlner-Peach H."/>
            <person name="Magnabosco C."/>
            <person name="Raghavan V."/>
            <person name="Scher J.U."/>
            <person name="Tett A."/>
            <person name="Cox L.M."/>
            <person name="Gottsegen C."/>
            <person name="Watters A."/>
            <person name="Wiltshire- Gordon J.D."/>
            <person name="Segata N."/>
            <person name="Bonneau R."/>
            <person name="Littman D.R."/>
        </authorList>
    </citation>
    <scope>NUCLEOTIDE SEQUENCE [LARGE SCALE GENOMIC DNA]</scope>
    <source>
        <strain evidence="2">iAA917</strain>
    </source>
</reference>
<protein>
    <submittedName>
        <fullName evidence="1">Uncharacterized protein</fullName>
    </submittedName>
</protein>
<sequence length="180" mass="21083">MKKNTENRPRPKATIYIKYDAEKAEKLIGYTTRWEMRKAETLNISRFIRMLIEKYDIKKSAFHEISGIHNMAFNKYQNVPDNCCLSTEAIERIAVCILLLEPPLNTHPEFEDDCKKKKGGFHGVIDNMSKEDINEMRKDFRKAFGTLGYHLTHSLKSLDKLNELNVFYFNKFTNVNGKLK</sequence>
<proteinExistence type="predicted"/>
<organism evidence="1 2">
    <name type="scientific">Segatella copri</name>
    <dbReference type="NCBI Taxonomy" id="165179"/>
    <lineage>
        <taxon>Bacteria</taxon>
        <taxon>Pseudomonadati</taxon>
        <taxon>Bacteroidota</taxon>
        <taxon>Bacteroidia</taxon>
        <taxon>Bacteroidales</taxon>
        <taxon>Prevotellaceae</taxon>
        <taxon>Segatella</taxon>
    </lineage>
</organism>
<gene>
    <name evidence="1" type="ORF">F7D25_06960</name>
</gene>